<protein>
    <submittedName>
        <fullName evidence="1">Vesicular-fusion protein SEC17</fullName>
    </submittedName>
</protein>
<dbReference type="EMBL" id="ML208259">
    <property type="protein sequence ID" value="TFK77142.1"/>
    <property type="molecule type" value="Genomic_DNA"/>
</dbReference>
<proteinExistence type="predicted"/>
<organism evidence="1 2">
    <name type="scientific">Pluteus cervinus</name>
    <dbReference type="NCBI Taxonomy" id="181527"/>
    <lineage>
        <taxon>Eukaryota</taxon>
        <taxon>Fungi</taxon>
        <taxon>Dikarya</taxon>
        <taxon>Basidiomycota</taxon>
        <taxon>Agaricomycotina</taxon>
        <taxon>Agaricomycetes</taxon>
        <taxon>Agaricomycetidae</taxon>
        <taxon>Agaricales</taxon>
        <taxon>Pluteineae</taxon>
        <taxon>Pluteaceae</taxon>
        <taxon>Pluteus</taxon>
    </lineage>
</organism>
<gene>
    <name evidence="1" type="ORF">BDN72DRAFT_753919</name>
</gene>
<reference evidence="1 2" key="1">
    <citation type="journal article" date="2019" name="Nat. Ecol. Evol.">
        <title>Megaphylogeny resolves global patterns of mushroom evolution.</title>
        <authorList>
            <person name="Varga T."/>
            <person name="Krizsan K."/>
            <person name="Foldi C."/>
            <person name="Dima B."/>
            <person name="Sanchez-Garcia M."/>
            <person name="Sanchez-Ramirez S."/>
            <person name="Szollosi G.J."/>
            <person name="Szarkandi J.G."/>
            <person name="Papp V."/>
            <person name="Albert L."/>
            <person name="Andreopoulos W."/>
            <person name="Angelini C."/>
            <person name="Antonin V."/>
            <person name="Barry K.W."/>
            <person name="Bougher N.L."/>
            <person name="Buchanan P."/>
            <person name="Buyck B."/>
            <person name="Bense V."/>
            <person name="Catcheside P."/>
            <person name="Chovatia M."/>
            <person name="Cooper J."/>
            <person name="Damon W."/>
            <person name="Desjardin D."/>
            <person name="Finy P."/>
            <person name="Geml J."/>
            <person name="Haridas S."/>
            <person name="Hughes K."/>
            <person name="Justo A."/>
            <person name="Karasinski D."/>
            <person name="Kautmanova I."/>
            <person name="Kiss B."/>
            <person name="Kocsube S."/>
            <person name="Kotiranta H."/>
            <person name="LaButti K.M."/>
            <person name="Lechner B.E."/>
            <person name="Liimatainen K."/>
            <person name="Lipzen A."/>
            <person name="Lukacs Z."/>
            <person name="Mihaltcheva S."/>
            <person name="Morgado L.N."/>
            <person name="Niskanen T."/>
            <person name="Noordeloos M.E."/>
            <person name="Ohm R.A."/>
            <person name="Ortiz-Santana B."/>
            <person name="Ovrebo C."/>
            <person name="Racz N."/>
            <person name="Riley R."/>
            <person name="Savchenko A."/>
            <person name="Shiryaev A."/>
            <person name="Soop K."/>
            <person name="Spirin V."/>
            <person name="Szebenyi C."/>
            <person name="Tomsovsky M."/>
            <person name="Tulloss R.E."/>
            <person name="Uehling J."/>
            <person name="Grigoriev I.V."/>
            <person name="Vagvolgyi C."/>
            <person name="Papp T."/>
            <person name="Martin F.M."/>
            <person name="Miettinen O."/>
            <person name="Hibbett D.S."/>
            <person name="Nagy L.G."/>
        </authorList>
    </citation>
    <scope>NUCLEOTIDE SEQUENCE [LARGE SCALE GENOMIC DNA]</scope>
    <source>
        <strain evidence="1 2">NL-1719</strain>
    </source>
</reference>
<evidence type="ECO:0000313" key="1">
    <source>
        <dbReference type="EMBL" id="TFK77142.1"/>
    </source>
</evidence>
<accession>A0ACD3BHN0</accession>
<sequence>MPAKSPAQALLEKADKKANSSSGWFSSSSTKFEEAGDLYQQAANAYKLEKLFKEAGDAFAREAECREKCSETNEAANAWWNAAKAYKRGFPDLAIQALSQTITHLTKGGRFRQAADREKEIGQIYLQEMNDVRKACESFERAAEWYSQEDANATAMACYKDAADLHADLDEYPQAIARYEQVANHSLTSALTKYSVKEYWLRASLCALAMGDPVTAKRNLTKYSNQDNGFSTTREAKFVNYLIEAVEGGDTEQFTGAVVEFDQVTKLDNWKTAMLLKIKKGIQSDDPEGML</sequence>
<name>A0ACD3BHN0_9AGAR</name>
<keyword evidence="2" id="KW-1185">Reference proteome</keyword>
<dbReference type="Proteomes" id="UP000308600">
    <property type="component" value="Unassembled WGS sequence"/>
</dbReference>
<evidence type="ECO:0000313" key="2">
    <source>
        <dbReference type="Proteomes" id="UP000308600"/>
    </source>
</evidence>